<sequence length="463" mass="48102">MILIRDAEVEDRRVDVRIADRSVTEVGVGLVHRAGEEVLDADGAALIPGLVDHHLHLHALAAAGRSAACGPPAVHDAAALAAALAAAPADEHGWVRGVGYHETVAGHLDAAALDALHPSRPVRLQHRSGALWIVNSAAACRLGLPDAEHPGIERAPGGAPTGRLWRADGWLRSRLPDRGLPDLSAVGARLAAFGITSVTDATPDLDPAALDALAGAVTNGALPQEVHVLGAPLGTAPPAPLTAGPYKIVLADSGLPDLDTLSQTIRTAHAFGRPVAAHCVTREAFVLLLAALEDAGSVRGDRVEHAALVPAELLGDLERRGMRVVTQPGFLADRGDDYIREIPGTEHTDLYRCRSLLDAGVPLALSSDAPYGPLDPWTVITAATRRRTSSGAILGPAERLTPAAALAAYLAPPDDPGGPRRRIRPGAPADLVLLRDPLAVALAELPATPVRAVLFGGRRVPAR</sequence>
<accession>A0ABW4FQI1</accession>
<comment type="caution">
    <text evidence="2">The sequence shown here is derived from an EMBL/GenBank/DDBJ whole genome shotgun (WGS) entry which is preliminary data.</text>
</comment>
<dbReference type="EMBL" id="JBHUCP010000019">
    <property type="protein sequence ID" value="MFD1532610.1"/>
    <property type="molecule type" value="Genomic_DNA"/>
</dbReference>
<proteinExistence type="predicted"/>
<dbReference type="InterPro" id="IPR011059">
    <property type="entry name" value="Metal-dep_hydrolase_composite"/>
</dbReference>
<dbReference type="SUPFAM" id="SSF51556">
    <property type="entry name" value="Metallo-dependent hydrolases"/>
    <property type="match status" value="1"/>
</dbReference>
<dbReference type="InterPro" id="IPR013108">
    <property type="entry name" value="Amidohydro_3"/>
</dbReference>
<gene>
    <name evidence="2" type="ORF">ACFSCY_24600</name>
</gene>
<reference evidence="3" key="1">
    <citation type="journal article" date="2019" name="Int. J. Syst. Evol. Microbiol.">
        <title>The Global Catalogue of Microorganisms (GCM) 10K type strain sequencing project: providing services to taxonomists for standard genome sequencing and annotation.</title>
        <authorList>
            <consortium name="The Broad Institute Genomics Platform"/>
            <consortium name="The Broad Institute Genome Sequencing Center for Infectious Disease"/>
            <person name="Wu L."/>
            <person name="Ma J."/>
        </authorList>
    </citation>
    <scope>NUCLEOTIDE SEQUENCE [LARGE SCALE GENOMIC DNA]</scope>
    <source>
        <strain evidence="3">JCM 12165</strain>
    </source>
</reference>
<dbReference type="PANTHER" id="PTHR22642:SF2">
    <property type="entry name" value="PROTEIN LONG AFTER FAR-RED 3"/>
    <property type="match status" value="1"/>
</dbReference>
<dbReference type="Proteomes" id="UP001597145">
    <property type="component" value="Unassembled WGS sequence"/>
</dbReference>
<dbReference type="Gene3D" id="3.20.20.140">
    <property type="entry name" value="Metal-dependent hydrolases"/>
    <property type="match status" value="2"/>
</dbReference>
<keyword evidence="3" id="KW-1185">Reference proteome</keyword>
<dbReference type="Gene3D" id="3.10.310.70">
    <property type="match status" value="1"/>
</dbReference>
<dbReference type="SUPFAM" id="SSF51338">
    <property type="entry name" value="Composite domain of metallo-dependent hydrolases"/>
    <property type="match status" value="1"/>
</dbReference>
<protein>
    <submittedName>
        <fullName evidence="2">Amidohydrolase family protein</fullName>
    </submittedName>
</protein>
<dbReference type="Gene3D" id="2.30.40.10">
    <property type="entry name" value="Urease, subunit C, domain 1"/>
    <property type="match status" value="1"/>
</dbReference>
<feature type="domain" description="Amidohydrolase 3" evidence="1">
    <location>
        <begin position="37"/>
        <end position="460"/>
    </location>
</feature>
<evidence type="ECO:0000313" key="3">
    <source>
        <dbReference type="Proteomes" id="UP001597145"/>
    </source>
</evidence>
<name>A0ABW4FQI1_9PSEU</name>
<organism evidence="2 3">
    <name type="scientific">Pseudonocardia aurantiaca</name>
    <dbReference type="NCBI Taxonomy" id="75290"/>
    <lineage>
        <taxon>Bacteria</taxon>
        <taxon>Bacillati</taxon>
        <taxon>Actinomycetota</taxon>
        <taxon>Actinomycetes</taxon>
        <taxon>Pseudonocardiales</taxon>
        <taxon>Pseudonocardiaceae</taxon>
        <taxon>Pseudonocardia</taxon>
    </lineage>
</organism>
<dbReference type="Pfam" id="PF07969">
    <property type="entry name" value="Amidohydro_3"/>
    <property type="match status" value="1"/>
</dbReference>
<dbReference type="RefSeq" id="WP_343978067.1">
    <property type="nucleotide sequence ID" value="NZ_BAAAJG010000010.1"/>
</dbReference>
<evidence type="ECO:0000313" key="2">
    <source>
        <dbReference type="EMBL" id="MFD1532610.1"/>
    </source>
</evidence>
<evidence type="ECO:0000259" key="1">
    <source>
        <dbReference type="Pfam" id="PF07969"/>
    </source>
</evidence>
<dbReference type="PANTHER" id="PTHR22642">
    <property type="entry name" value="IMIDAZOLONEPROPIONASE"/>
    <property type="match status" value="1"/>
</dbReference>
<dbReference type="InterPro" id="IPR032466">
    <property type="entry name" value="Metal_Hydrolase"/>
</dbReference>